<feature type="non-terminal residue" evidence="6">
    <location>
        <position position="2355"/>
    </location>
</feature>
<dbReference type="SUPFAM" id="SSF48113">
    <property type="entry name" value="Heme-dependent peroxidases"/>
    <property type="match status" value="1"/>
</dbReference>
<accession>A0A2P8CMU7</accession>
<keyword evidence="2" id="KW-0964">Secreted</keyword>
<dbReference type="GO" id="GO:0004601">
    <property type="term" value="F:peroxidase activity"/>
    <property type="evidence" value="ECO:0007669"/>
    <property type="project" value="UniProtKB-KW"/>
</dbReference>
<name>A0A2P8CMU7_9RHOB</name>
<dbReference type="InterPro" id="IPR018511">
    <property type="entry name" value="Hemolysin-typ_Ca-bd_CS"/>
</dbReference>
<dbReference type="PRINTS" id="PR00313">
    <property type="entry name" value="CABNDNGRPT"/>
</dbReference>
<dbReference type="InterPro" id="IPR002126">
    <property type="entry name" value="Cadherin-like_dom"/>
</dbReference>
<dbReference type="PROSITE" id="PS00330">
    <property type="entry name" value="HEMOLYSIN_CALCIUM"/>
    <property type="match status" value="2"/>
</dbReference>
<feature type="domain" description="Cadherin" evidence="5">
    <location>
        <begin position="1873"/>
        <end position="1995"/>
    </location>
</feature>
<evidence type="ECO:0000256" key="3">
    <source>
        <dbReference type="ARBA" id="ARBA00023180"/>
    </source>
</evidence>
<evidence type="ECO:0000313" key="6">
    <source>
        <dbReference type="EMBL" id="PSK86294.1"/>
    </source>
</evidence>
<keyword evidence="7" id="KW-1185">Reference proteome</keyword>
<comment type="caution">
    <text evidence="6">The sequence shown here is derived from an EMBL/GenBank/DDBJ whole genome shotgun (WGS) entry which is preliminary data.</text>
</comment>
<dbReference type="InterPro" id="IPR018247">
    <property type="entry name" value="EF_Hand_1_Ca_BS"/>
</dbReference>
<dbReference type="GO" id="GO:0007156">
    <property type="term" value="P:homophilic cell adhesion via plasma membrane adhesion molecules"/>
    <property type="evidence" value="ECO:0007669"/>
    <property type="project" value="InterPro"/>
</dbReference>
<gene>
    <name evidence="6" type="ORF">CLV79_1051</name>
</gene>
<dbReference type="Proteomes" id="UP000240624">
    <property type="component" value="Unassembled WGS sequence"/>
</dbReference>
<dbReference type="CDD" id="cd09821">
    <property type="entry name" value="An_peroxidase_bacterial_2"/>
    <property type="match status" value="1"/>
</dbReference>
<keyword evidence="6" id="KW-0575">Peroxidase</keyword>
<sequence length="2355" mass="248674">MVTNFIVNKHDLQFILQQIKISEAHASGTDITEAIRQVYGVDAEDAALLPAGLRTVDGTLNNLLPGQAHFGAAQTKFPRLLDPVYRNDNDGDSIDFDGPGPSPAITNTDYGVIDGQGHVGTGTVVDADPRTISNLIATQDVSNPAAIRAALKLAGVEGPAQTAATNAISAAYRATLNANGANAEVAAATAVVAEASADASAANAALAAATALQALYAAGLSAAEGLPATMTTAQTAVQDLIAALRMITDEPAPVLEFNLSPPDQAAFTNMAAYNEAHADWLASDQTASEPQLLDFLDSDGFNAATTEFNNAQSAHTAAEEKYDTDFAAYSATMATASLALEAAMRAVENAETAAGNVVTALGDSTTNGALTLFGQTTDLRTTIEGIAADTLDPNDATTLSDALADFTGAPGLAQSNIDDLGALKSIADTDLAAAQSEADDASAVLEAANVELATAQDAANTSGTPEQAAAALQDRLDQFGIQVGEDGGLIIENQSPDIGLSASFNTAMTIFGQFFDHGLDLVNKGGNGTVYIPLKADDPLIAGADKVFGTADDLPEHLRFMTLTRATPTWDADGTAQHVNATTPWVDQNQTYTSHASHQVFLREYVRKNIGDGEKAYSTGHLLDGRASSGFGNKDGALANWGEVKAQALSMLGIRLQDTDVHRVPLLLTDQYGNLIMGNQGYAQLVMAPDDDHAETWLKEGTAQGVTTEGSFASGVAFLADIAHTAVPTDLLDANGEVRTVDHDRNPGTPEVPVTAIAADGDDVAGNAVGTNQRGQITEYDNELLDRHFISGDGRGNENIGLTAIHTVFHSEHNRVVEANKQTILDSGDRAFINEWLLVDLGPNDPIPTSVNDPALEWDGARLFQAGRFSTEMQYQHMVFEEFARRIQPAIDPFVFTNTADIDGSIIAEFAHTVYRFGHSMLNGSVDRLDNDLGVVGGGDQLSLIEAFLNPVEYLDGGTDVAAIQGALLRGMSRDVGNEIDEFVVPALQSNLLGLPLDLAALNIARGRETGVPSLNETRAQLSDDFGLPDLKPYTSWNDFVQNIKNPLSVINFIAAYGTHATIENAGTLQAKRDAATLLVLGGAGAPEDRIDFLNARGDYVSEKGGLDNVDLWIGGLAERLNEFGGMLGSTFNFIFEYQMERLQNGDRFYYLSRTQGLNMLNQLEQNTFSDIIMRNSDLGDKYATHLSSHIFVTPDMILELDRGIAQEDYNPDDTSPNRSGFDPVWDDPILQSLDPKVTRSYSGVTADGGHDVGGTLRFRGGEHVVIGGTEGNDRLISDIGDDTIWGDGGDDYINSGQGADEVYGGDGDDIIEDPFGENFLRGNAGNDVISTARGFTLAFGNEGSDAIFLGQDAAEAFGDEGNDFILGSSGPDLLHGGEGDDWIEGGEGFDVIAGENSELFFNSSIIGHDVAWGQGNDQDYDLESGDDIALSGIGVQRFEGMFGFDWSTAKFDVAGVDHDMAIPIFTTDPQQILRDRFDQMEALSGWKFDDRLAGDDRGQILGGVGPGAEAEASFTDHILTQEGIDRIDGLEEWMGGARETLFGAVPGADVSSYRDGNILMGGNGNDIIMGRGGYDLIDGDAWLNVRIRIMVGGTEYTAESLTTDTMVAGAKAGRVYNVETGELAFGGRSLKSLLLDRTIKPGDMSIVREIKYDDTPQNNIDTAVFRGTFAEYRIEGRGHFIDFNGDGDFDDPGEDVAQAAYDLNGDGFIAVTDLDDGRTGAIVDGVALPTRNQLTDDTDLLKNIEMLQFSDQTIDIRNAANGTNQRATGLVEIADPTQLLGGVTPFVGQVLSAAAFDLADADGLTLGTNGLPQGFQIEWQSMLGGKPTWTTVANNQIEYTVRETDIEGSLRAVAVFKDNNGITERVYSAATATPTAPFSVEENAAPGTMVTTQIPPTHEGEAGQFHQIRAGIDAGGRFEVVQSGQDFLGNPLYQLVVAGGDMDYEFQDAFQIVDNQYQIVIDTYDLDPAAGGDLIDSREFTILLQDVVEAPPAIVLSISDAPMQVETGNTGTTNLAFGLSVGNTGFTGNLTVSFSVGAAAAQTQIVSFTGGIGMLTVPVANDDVDDGDEMVEVTLTGATGTGAAVTLGTATAGGMVTEDDVAPPPVDVLLSITNAPTLGETGDTGTTDLDFGLSLDDTTFSGDLTVTYNAGSATNQTQAVSFAAGIGTLTVQVANDDVDDGDETVPVTLTGATGTGVAVTLGTATASGTVTEDDVAAPPDPGSVLPINFNASPLLSYSNQDQTPQGFQIDPDGAGITLSGNTWKKTLLPGGTFTVDADTVLRFDVTMQNGTAEFVSIGLENDDNYKTTDDLLFQVFGSINIARFDQSVRNDYTTVGQTVSYEIPLAAHAGRTFD</sequence>
<proteinExistence type="predicted"/>
<dbReference type="GO" id="GO:0020037">
    <property type="term" value="F:heme binding"/>
    <property type="evidence" value="ECO:0007669"/>
    <property type="project" value="InterPro"/>
</dbReference>
<keyword evidence="3" id="KW-0325">Glycoprotein</keyword>
<keyword evidence="6" id="KW-0560">Oxidoreductase</keyword>
<dbReference type="Gene3D" id="1.10.640.10">
    <property type="entry name" value="Haem peroxidase domain superfamily, animal type"/>
    <property type="match status" value="2"/>
</dbReference>
<comment type="subcellular location">
    <subcellularLocation>
        <location evidence="1">Secreted</location>
    </subcellularLocation>
</comment>
<evidence type="ECO:0000256" key="2">
    <source>
        <dbReference type="ARBA" id="ARBA00022525"/>
    </source>
</evidence>
<dbReference type="GO" id="GO:0005576">
    <property type="term" value="C:extracellular region"/>
    <property type="evidence" value="ECO:0007669"/>
    <property type="project" value="UniProtKB-SubCell"/>
</dbReference>
<dbReference type="GO" id="GO:0005509">
    <property type="term" value="F:calcium ion binding"/>
    <property type="evidence" value="ECO:0007669"/>
    <property type="project" value="InterPro"/>
</dbReference>
<dbReference type="InterPro" id="IPR001343">
    <property type="entry name" value="Hemolysn_Ca-bd"/>
</dbReference>
<dbReference type="Gene3D" id="2.150.10.10">
    <property type="entry name" value="Serralysin-like metalloprotease, C-terminal"/>
    <property type="match status" value="2"/>
</dbReference>
<evidence type="ECO:0000259" key="5">
    <source>
        <dbReference type="PROSITE" id="PS50268"/>
    </source>
</evidence>
<dbReference type="RefSeq" id="WP_106535045.1">
    <property type="nucleotide sequence ID" value="NZ_PYGB01000005.1"/>
</dbReference>
<protein>
    <submittedName>
        <fullName evidence="6">Heme peroxidase</fullName>
    </submittedName>
</protein>
<reference evidence="6 7" key="1">
    <citation type="submission" date="2018-03" db="EMBL/GenBank/DDBJ databases">
        <title>Genomic Encyclopedia of Archaeal and Bacterial Type Strains, Phase II (KMG-II): from individual species to whole genera.</title>
        <authorList>
            <person name="Goeker M."/>
        </authorList>
    </citation>
    <scope>NUCLEOTIDE SEQUENCE [LARGE SCALE GENOMIC DNA]</scope>
    <source>
        <strain evidence="6 7">DSM 29956</strain>
    </source>
</reference>
<dbReference type="SUPFAM" id="SSF51120">
    <property type="entry name" value="beta-Roll"/>
    <property type="match status" value="2"/>
</dbReference>
<dbReference type="PANTHER" id="PTHR11475:SF4">
    <property type="entry name" value="CHORION PEROXIDASE"/>
    <property type="match status" value="1"/>
</dbReference>
<dbReference type="GO" id="GO:0016020">
    <property type="term" value="C:membrane"/>
    <property type="evidence" value="ECO:0007669"/>
    <property type="project" value="InterPro"/>
</dbReference>
<evidence type="ECO:0000256" key="4">
    <source>
        <dbReference type="SAM" id="Coils"/>
    </source>
</evidence>
<dbReference type="Pfam" id="PF03098">
    <property type="entry name" value="An_peroxidase"/>
    <property type="match status" value="2"/>
</dbReference>
<evidence type="ECO:0000313" key="7">
    <source>
        <dbReference type="Proteomes" id="UP000240624"/>
    </source>
</evidence>
<dbReference type="PANTHER" id="PTHR11475">
    <property type="entry name" value="OXIDASE/PEROXIDASE"/>
    <property type="match status" value="1"/>
</dbReference>
<dbReference type="OrthoDB" id="105077at2"/>
<dbReference type="PROSITE" id="PS50268">
    <property type="entry name" value="CADHERIN_2"/>
    <property type="match status" value="1"/>
</dbReference>
<dbReference type="PROSITE" id="PS50292">
    <property type="entry name" value="PEROXIDASE_3"/>
    <property type="match status" value="1"/>
</dbReference>
<feature type="coiled-coil region" evidence="4">
    <location>
        <begin position="431"/>
        <end position="458"/>
    </location>
</feature>
<dbReference type="SUPFAM" id="SSF141072">
    <property type="entry name" value="CalX-like"/>
    <property type="match status" value="1"/>
</dbReference>
<keyword evidence="4" id="KW-0175">Coiled coil</keyword>
<dbReference type="EMBL" id="PYGB01000005">
    <property type="protein sequence ID" value="PSK86294.1"/>
    <property type="molecule type" value="Genomic_DNA"/>
</dbReference>
<dbReference type="InterPro" id="IPR019791">
    <property type="entry name" value="Haem_peroxidase_animal"/>
</dbReference>
<dbReference type="GO" id="GO:0006979">
    <property type="term" value="P:response to oxidative stress"/>
    <property type="evidence" value="ECO:0007669"/>
    <property type="project" value="InterPro"/>
</dbReference>
<dbReference type="InterPro" id="IPR038081">
    <property type="entry name" value="CalX-like_sf"/>
</dbReference>
<evidence type="ECO:0000256" key="1">
    <source>
        <dbReference type="ARBA" id="ARBA00004613"/>
    </source>
</evidence>
<dbReference type="PROSITE" id="PS00018">
    <property type="entry name" value="EF_HAND_1"/>
    <property type="match status" value="1"/>
</dbReference>
<organism evidence="6 7">
    <name type="scientific">Limimaricola soesokkakensis</name>
    <dbReference type="NCBI Taxonomy" id="1343159"/>
    <lineage>
        <taxon>Bacteria</taxon>
        <taxon>Pseudomonadati</taxon>
        <taxon>Pseudomonadota</taxon>
        <taxon>Alphaproteobacteria</taxon>
        <taxon>Rhodobacterales</taxon>
        <taxon>Paracoccaceae</taxon>
        <taxon>Limimaricola</taxon>
    </lineage>
</organism>
<dbReference type="InterPro" id="IPR010255">
    <property type="entry name" value="Haem_peroxidase_sf"/>
</dbReference>
<dbReference type="InterPro" id="IPR011049">
    <property type="entry name" value="Serralysin-like_metalloprot_C"/>
</dbReference>
<dbReference type="Pfam" id="PF00353">
    <property type="entry name" value="HemolysinCabind"/>
    <property type="match status" value="4"/>
</dbReference>
<dbReference type="InterPro" id="IPR037120">
    <property type="entry name" value="Haem_peroxidase_sf_animal"/>
</dbReference>